<feature type="region of interest" description="Disordered" evidence="1">
    <location>
        <begin position="84"/>
        <end position="112"/>
    </location>
</feature>
<evidence type="ECO:0000256" key="2">
    <source>
        <dbReference type="SAM" id="SignalP"/>
    </source>
</evidence>
<feature type="chain" id="PRO_5046804333" evidence="2">
    <location>
        <begin position="17"/>
        <end position="112"/>
    </location>
</feature>
<dbReference type="GeneID" id="139032043"/>
<protein>
    <submittedName>
        <fullName evidence="4">Endotoxic shock protective protein U9-ORF-like</fullName>
    </submittedName>
</protein>
<dbReference type="InterPro" id="IPR054417">
    <property type="entry name" value="U9-ORF"/>
</dbReference>
<dbReference type="Pfam" id="PF22040">
    <property type="entry name" value="U9-ORF"/>
    <property type="match status" value="1"/>
</dbReference>
<dbReference type="Proteomes" id="UP001652640">
    <property type="component" value="Chromosome 29"/>
</dbReference>
<keyword evidence="2" id="KW-0732">Signal</keyword>
<feature type="compositionally biased region" description="Polar residues" evidence="1">
    <location>
        <begin position="84"/>
        <end position="104"/>
    </location>
</feature>
<reference evidence="3" key="1">
    <citation type="journal article" date="2022" name="J. Hered.">
        <title>A De Novo Chromosome-Level Genome Assembly of the White-Tailed Deer, Odocoileus Virginianus.</title>
        <authorList>
            <person name="London E.W."/>
            <person name="Roca A.L."/>
            <person name="Novakofski J.E."/>
            <person name="Mateus-Pinilla N.E."/>
        </authorList>
    </citation>
    <scope>NUCLEOTIDE SEQUENCE [LARGE SCALE GENOMIC DNA]</scope>
</reference>
<evidence type="ECO:0000313" key="4">
    <source>
        <dbReference type="RefSeq" id="XP_070314382.1"/>
    </source>
</evidence>
<name>A0ABM4HFP1_ODOVR</name>
<dbReference type="RefSeq" id="XP_070314382.1">
    <property type="nucleotide sequence ID" value="XM_070458281.1"/>
</dbReference>
<accession>A0ABM4HFP1</accession>
<reference evidence="4" key="2">
    <citation type="submission" date="2025-08" db="UniProtKB">
        <authorList>
            <consortium name="RefSeq"/>
        </authorList>
    </citation>
    <scope>IDENTIFICATION</scope>
    <source>
        <tissue evidence="4">Tongue muscle</tissue>
    </source>
</reference>
<feature type="signal peptide" evidence="2">
    <location>
        <begin position="1"/>
        <end position="16"/>
    </location>
</feature>
<sequence>MKVVFLIAFLLVMAHCAPVREFNPGIRHDYFLNWQRIHHRMSSYQLFLYHKYLQRLYELCNAFRKPPVNRGTTIDSMLSFSPVTETAPPLTSTPSGLFTPSGPSTPDRRGDM</sequence>
<proteinExistence type="predicted"/>
<gene>
    <name evidence="4" type="primary">LOC139032043</name>
</gene>
<organism evidence="3 4">
    <name type="scientific">Odocoileus virginianus</name>
    <name type="common">White-tailed deer</name>
    <dbReference type="NCBI Taxonomy" id="9874"/>
    <lineage>
        <taxon>Eukaryota</taxon>
        <taxon>Metazoa</taxon>
        <taxon>Chordata</taxon>
        <taxon>Craniata</taxon>
        <taxon>Vertebrata</taxon>
        <taxon>Euteleostomi</taxon>
        <taxon>Mammalia</taxon>
        <taxon>Eutheria</taxon>
        <taxon>Laurasiatheria</taxon>
        <taxon>Artiodactyla</taxon>
        <taxon>Ruminantia</taxon>
        <taxon>Pecora</taxon>
        <taxon>Cervidae</taxon>
        <taxon>Odocoileinae</taxon>
        <taxon>Odocoileus</taxon>
    </lineage>
</organism>
<keyword evidence="3" id="KW-1185">Reference proteome</keyword>
<evidence type="ECO:0000313" key="3">
    <source>
        <dbReference type="Proteomes" id="UP001652640"/>
    </source>
</evidence>
<evidence type="ECO:0000256" key="1">
    <source>
        <dbReference type="SAM" id="MobiDB-lite"/>
    </source>
</evidence>